<evidence type="ECO:0000259" key="3">
    <source>
        <dbReference type="Pfam" id="PF06863"/>
    </source>
</evidence>
<evidence type="ECO:0000313" key="4">
    <source>
        <dbReference type="EMBL" id="MET4635352.1"/>
    </source>
</evidence>
<feature type="domain" description="DUF1254" evidence="3">
    <location>
        <begin position="79"/>
        <end position="208"/>
    </location>
</feature>
<proteinExistence type="predicted"/>
<keyword evidence="5" id="KW-1185">Reference proteome</keyword>
<protein>
    <recommendedName>
        <fullName evidence="6">DUF1254 domain-containing protein</fullName>
    </recommendedName>
</protein>
<dbReference type="PANTHER" id="PTHR36509">
    <property type="entry name" value="BLL3101 PROTEIN"/>
    <property type="match status" value="1"/>
</dbReference>
<feature type="chain" id="PRO_5047026058" description="DUF1254 domain-containing protein" evidence="1">
    <location>
        <begin position="27"/>
        <end position="479"/>
    </location>
</feature>
<dbReference type="InterPro" id="IPR010679">
    <property type="entry name" value="DUF1254"/>
</dbReference>
<evidence type="ECO:0008006" key="6">
    <source>
        <dbReference type="Google" id="ProtNLM"/>
    </source>
</evidence>
<dbReference type="RefSeq" id="WP_354552644.1">
    <property type="nucleotide sequence ID" value="NZ_JBEPSM010000002.1"/>
</dbReference>
<dbReference type="Proteomes" id="UP001549321">
    <property type="component" value="Unassembled WGS sequence"/>
</dbReference>
<keyword evidence="1" id="KW-0732">Signal</keyword>
<dbReference type="PANTHER" id="PTHR36509:SF2">
    <property type="entry name" value="BLL3101 PROTEIN"/>
    <property type="match status" value="1"/>
</dbReference>
<dbReference type="InterPro" id="IPR037050">
    <property type="entry name" value="DUF1254_sf"/>
</dbReference>
<dbReference type="Pfam" id="PF06863">
    <property type="entry name" value="DUF1254"/>
    <property type="match status" value="1"/>
</dbReference>
<sequence length="479" mass="53076">MDITRRTATLLGAGLLGSAALSPAFALDGPLSDIVAGRDDFWTGVEAYIYGYPLVTMEMTRRVVTNVAEPKGTRAPMGHLIKLREYPNASFRDVTAPNADTLYTTAFVDVGSEPWVFAYPDMGERYFLFPMLDGWTNVFQVPGSRTTGEGAKTVAITGPGWSGTLPEGVVEYKSPTNIVWLLGRIYCEGTPEDYAAVHKLQDACKLQPLSTWGKTYTPPAGKVDPSIDMKTAVREQVNRMTATEYFTLLCELMKTNPPAPADAPAIEKFASIGIVPGQDFDKSKFDPAFEKRLPDLAFDRIMMHFKFSDGDVQSVNGWGFTTKTGLYGTNYIQRALITAIGLGANRPQDAVYPTSLKDGGGVFSRSYNGSEDYVLTFKKGQLPPVKGFWSITMYNDQYFFVENPINRYSISARQDLKSNPDGSVDILIQHKSPGKDKESNWLPAPKDKFYLMMRLYWPDESDPTILNGSWIIPPVVKSK</sequence>
<feature type="signal peptide" evidence="1">
    <location>
        <begin position="1"/>
        <end position="26"/>
    </location>
</feature>
<dbReference type="SUPFAM" id="SSF160935">
    <property type="entry name" value="VPA0735-like"/>
    <property type="match status" value="1"/>
</dbReference>
<dbReference type="Pfam" id="PF06742">
    <property type="entry name" value="DUF1214"/>
    <property type="match status" value="1"/>
</dbReference>
<accession>A0ABV2R266</accession>
<reference evidence="4 5" key="1">
    <citation type="submission" date="2024-06" db="EMBL/GenBank/DDBJ databases">
        <title>Sorghum-associated microbial communities from plants grown in Nebraska, USA.</title>
        <authorList>
            <person name="Schachtman D."/>
        </authorList>
    </citation>
    <scope>NUCLEOTIDE SEQUENCE [LARGE SCALE GENOMIC DNA]</scope>
    <source>
        <strain evidence="4 5">3207</strain>
    </source>
</reference>
<organism evidence="4 5">
    <name type="scientific">Kaistia defluvii</name>
    <dbReference type="NCBI Taxonomy" id="410841"/>
    <lineage>
        <taxon>Bacteria</taxon>
        <taxon>Pseudomonadati</taxon>
        <taxon>Pseudomonadota</taxon>
        <taxon>Alphaproteobacteria</taxon>
        <taxon>Hyphomicrobiales</taxon>
        <taxon>Kaistiaceae</taxon>
        <taxon>Kaistia</taxon>
    </lineage>
</organism>
<dbReference type="Gene3D" id="2.60.120.600">
    <property type="entry name" value="Domain of unknown function DUF1214, C-terminal domain"/>
    <property type="match status" value="1"/>
</dbReference>
<evidence type="ECO:0000256" key="1">
    <source>
        <dbReference type="SAM" id="SignalP"/>
    </source>
</evidence>
<evidence type="ECO:0000259" key="2">
    <source>
        <dbReference type="Pfam" id="PF06742"/>
    </source>
</evidence>
<dbReference type="InterPro" id="IPR037049">
    <property type="entry name" value="DUF1214_C_sf"/>
</dbReference>
<evidence type="ECO:0000313" key="5">
    <source>
        <dbReference type="Proteomes" id="UP001549321"/>
    </source>
</evidence>
<gene>
    <name evidence="4" type="ORF">ABIE08_003298</name>
</gene>
<dbReference type="Gene3D" id="2.60.40.1610">
    <property type="entry name" value="Domain of unknown function DUF1254"/>
    <property type="match status" value="1"/>
</dbReference>
<dbReference type="InterPro" id="IPR010621">
    <property type="entry name" value="DUF1214"/>
</dbReference>
<comment type="caution">
    <text evidence="4">The sequence shown here is derived from an EMBL/GenBank/DDBJ whole genome shotgun (WGS) entry which is preliminary data.</text>
</comment>
<name>A0ABV2R266_9HYPH</name>
<dbReference type="EMBL" id="JBEPSM010000002">
    <property type="protein sequence ID" value="MET4635352.1"/>
    <property type="molecule type" value="Genomic_DNA"/>
</dbReference>
<feature type="domain" description="DUF1214" evidence="2">
    <location>
        <begin position="350"/>
        <end position="459"/>
    </location>
</feature>